<comment type="caution">
    <text evidence="2">The sequence shown here is derived from an EMBL/GenBank/DDBJ whole genome shotgun (WGS) entry which is preliminary data.</text>
</comment>
<dbReference type="OrthoDB" id="10552580at2759"/>
<evidence type="ECO:0000256" key="1">
    <source>
        <dbReference type="SAM" id="MobiDB-lite"/>
    </source>
</evidence>
<proteinExistence type="predicted"/>
<reference evidence="2" key="1">
    <citation type="submission" date="2021-06" db="EMBL/GenBank/DDBJ databases">
        <authorList>
            <person name="Kallberg Y."/>
            <person name="Tangrot J."/>
            <person name="Rosling A."/>
        </authorList>
    </citation>
    <scope>NUCLEOTIDE SEQUENCE</scope>
    <source>
        <strain evidence="2">MT106</strain>
    </source>
</reference>
<name>A0A9N9APX2_9GLOM</name>
<evidence type="ECO:0000313" key="2">
    <source>
        <dbReference type="EMBL" id="CAG8536699.1"/>
    </source>
</evidence>
<keyword evidence="3" id="KW-1185">Reference proteome</keyword>
<feature type="compositionally biased region" description="Low complexity" evidence="1">
    <location>
        <begin position="48"/>
        <end position="71"/>
    </location>
</feature>
<feature type="non-terminal residue" evidence="2">
    <location>
        <position position="1"/>
    </location>
</feature>
<dbReference type="AlphaFoldDB" id="A0A9N9APX2"/>
<dbReference type="EMBL" id="CAJVPL010000876">
    <property type="protein sequence ID" value="CAG8536699.1"/>
    <property type="molecule type" value="Genomic_DNA"/>
</dbReference>
<gene>
    <name evidence="2" type="ORF">AGERDE_LOCUS5979</name>
</gene>
<dbReference type="Proteomes" id="UP000789831">
    <property type="component" value="Unassembled WGS sequence"/>
</dbReference>
<accession>A0A9N9APX2</accession>
<organism evidence="2 3">
    <name type="scientific">Ambispora gerdemannii</name>
    <dbReference type="NCBI Taxonomy" id="144530"/>
    <lineage>
        <taxon>Eukaryota</taxon>
        <taxon>Fungi</taxon>
        <taxon>Fungi incertae sedis</taxon>
        <taxon>Mucoromycota</taxon>
        <taxon>Glomeromycotina</taxon>
        <taxon>Glomeromycetes</taxon>
        <taxon>Archaeosporales</taxon>
        <taxon>Ambisporaceae</taxon>
        <taxon>Ambispora</taxon>
    </lineage>
</organism>
<feature type="region of interest" description="Disordered" evidence="1">
    <location>
        <begin position="45"/>
        <end position="73"/>
    </location>
</feature>
<sequence>LQIDYRLHDSQHVYHDHDIYSHVINVNEYQETGIWPGYDYICEEDSENSNGSNYSNGSNDDSDESVSSSDDQVSDKITAKKLLTKLLTK</sequence>
<protein>
    <submittedName>
        <fullName evidence="2">10456_t:CDS:1</fullName>
    </submittedName>
</protein>
<evidence type="ECO:0000313" key="3">
    <source>
        <dbReference type="Proteomes" id="UP000789831"/>
    </source>
</evidence>